<keyword evidence="20" id="KW-1185">Reference proteome</keyword>
<evidence type="ECO:0000256" key="14">
    <source>
        <dbReference type="ARBA" id="ARBA00030350"/>
    </source>
</evidence>
<keyword evidence="7 17" id="KW-0732">Signal</keyword>
<dbReference type="EMBL" id="RDQH01000336">
    <property type="protein sequence ID" value="RXH85880.1"/>
    <property type="molecule type" value="Genomic_DNA"/>
</dbReference>
<organism evidence="19 20">
    <name type="scientific">Malus domestica</name>
    <name type="common">Apple</name>
    <name type="synonym">Pyrus malus</name>
    <dbReference type="NCBI Taxonomy" id="3750"/>
    <lineage>
        <taxon>Eukaryota</taxon>
        <taxon>Viridiplantae</taxon>
        <taxon>Streptophyta</taxon>
        <taxon>Embryophyta</taxon>
        <taxon>Tracheophyta</taxon>
        <taxon>Spermatophyta</taxon>
        <taxon>Magnoliopsida</taxon>
        <taxon>eudicotyledons</taxon>
        <taxon>Gunneridae</taxon>
        <taxon>Pentapetalae</taxon>
        <taxon>rosids</taxon>
        <taxon>fabids</taxon>
        <taxon>Rosales</taxon>
        <taxon>Rosaceae</taxon>
        <taxon>Amygdaloideae</taxon>
        <taxon>Maleae</taxon>
        <taxon>Malus</taxon>
    </lineage>
</organism>
<gene>
    <name evidence="19" type="ORF">DVH24_016933</name>
</gene>
<evidence type="ECO:0000256" key="15">
    <source>
        <dbReference type="SAM" id="MobiDB-lite"/>
    </source>
</evidence>
<keyword evidence="6 16" id="KW-0812">Transmembrane</keyword>
<dbReference type="GO" id="GO:0006004">
    <property type="term" value="P:fucose metabolic process"/>
    <property type="evidence" value="ECO:0007669"/>
    <property type="project" value="UniProtKB-KW"/>
</dbReference>
<keyword evidence="11" id="KW-0675">Receptor</keyword>
<keyword evidence="5" id="KW-0808">Transferase</keyword>
<evidence type="ECO:0000256" key="13">
    <source>
        <dbReference type="ARBA" id="ARBA00023277"/>
    </source>
</evidence>
<evidence type="ECO:0000313" key="19">
    <source>
        <dbReference type="EMBL" id="RXH85880.1"/>
    </source>
</evidence>
<dbReference type="GO" id="GO:0004672">
    <property type="term" value="F:protein kinase activity"/>
    <property type="evidence" value="ECO:0007669"/>
    <property type="project" value="InterPro"/>
</dbReference>
<dbReference type="Gene3D" id="1.10.510.10">
    <property type="entry name" value="Transferase(Phosphotransferase) domain 1"/>
    <property type="match status" value="1"/>
</dbReference>
<evidence type="ECO:0000256" key="10">
    <source>
        <dbReference type="ARBA" id="ARBA00023136"/>
    </source>
</evidence>
<dbReference type="GO" id="GO:0005524">
    <property type="term" value="F:ATP binding"/>
    <property type="evidence" value="ECO:0007669"/>
    <property type="project" value="InterPro"/>
</dbReference>
<dbReference type="Pfam" id="PF08263">
    <property type="entry name" value="LRRNT_2"/>
    <property type="match status" value="1"/>
</dbReference>
<keyword evidence="8" id="KW-0677">Repeat</keyword>
<protein>
    <recommendedName>
        <fullName evidence="14">O-fucosyltransferase family protein</fullName>
    </recommendedName>
</protein>
<evidence type="ECO:0000256" key="7">
    <source>
        <dbReference type="ARBA" id="ARBA00022729"/>
    </source>
</evidence>
<keyword evidence="3" id="KW-0433">Leucine-rich repeat</keyword>
<evidence type="ECO:0000313" key="20">
    <source>
        <dbReference type="Proteomes" id="UP000290289"/>
    </source>
</evidence>
<feature type="signal peptide" evidence="17">
    <location>
        <begin position="1"/>
        <end position="38"/>
    </location>
</feature>
<evidence type="ECO:0000256" key="8">
    <source>
        <dbReference type="ARBA" id="ARBA00022737"/>
    </source>
</evidence>
<comment type="subcellular location">
    <subcellularLocation>
        <location evidence="1">Membrane</location>
    </subcellularLocation>
</comment>
<dbReference type="InterPro" id="IPR001245">
    <property type="entry name" value="Ser-Thr/Tyr_kinase_cat_dom"/>
</dbReference>
<dbReference type="InterPro" id="IPR052272">
    <property type="entry name" value="GT106_glycosyltransferase"/>
</dbReference>
<keyword evidence="13" id="KW-0119">Carbohydrate metabolism</keyword>
<keyword evidence="9 16" id="KW-1133">Transmembrane helix</keyword>
<dbReference type="Pfam" id="PF00560">
    <property type="entry name" value="LRR_1"/>
    <property type="match status" value="3"/>
</dbReference>
<dbReference type="Proteomes" id="UP000290289">
    <property type="component" value="Chromosome 10"/>
</dbReference>
<dbReference type="Pfam" id="PF10250">
    <property type="entry name" value="O-FucT"/>
    <property type="match status" value="1"/>
</dbReference>
<evidence type="ECO:0000256" key="17">
    <source>
        <dbReference type="SAM" id="SignalP"/>
    </source>
</evidence>
<feature type="region of interest" description="Disordered" evidence="15">
    <location>
        <begin position="701"/>
        <end position="760"/>
    </location>
</feature>
<dbReference type="InterPro" id="IPR032675">
    <property type="entry name" value="LRR_dom_sf"/>
</dbReference>
<dbReference type="Gene3D" id="3.80.10.10">
    <property type="entry name" value="Ribonuclease Inhibitor"/>
    <property type="match status" value="1"/>
</dbReference>
<dbReference type="InterPro" id="IPR001611">
    <property type="entry name" value="Leu-rich_rpt"/>
</dbReference>
<dbReference type="InterPro" id="IPR000719">
    <property type="entry name" value="Prot_kinase_dom"/>
</dbReference>
<feature type="region of interest" description="Disordered" evidence="15">
    <location>
        <begin position="665"/>
        <end position="689"/>
    </location>
</feature>
<dbReference type="FunFam" id="3.30.200.20:FF:000125">
    <property type="entry name" value="Protein STRUBBELIG-RECEPTOR FAMILY 8"/>
    <property type="match status" value="1"/>
</dbReference>
<keyword evidence="10 16" id="KW-0472">Membrane</keyword>
<feature type="compositionally biased region" description="Pro residues" evidence="15">
    <location>
        <begin position="235"/>
        <end position="248"/>
    </location>
</feature>
<dbReference type="PANTHER" id="PTHR31933:SF9">
    <property type="entry name" value="O-FUCOSYLTRANSFERASE 2"/>
    <property type="match status" value="1"/>
</dbReference>
<dbReference type="InterPro" id="IPR013210">
    <property type="entry name" value="LRR_N_plant-typ"/>
</dbReference>
<proteinExistence type="inferred from homology"/>
<dbReference type="SUPFAM" id="SSF52058">
    <property type="entry name" value="L domain-like"/>
    <property type="match status" value="1"/>
</dbReference>
<dbReference type="FunFam" id="1.10.510.10:FF:000095">
    <property type="entry name" value="protein STRUBBELIG-RECEPTOR FAMILY 8"/>
    <property type="match status" value="1"/>
</dbReference>
<dbReference type="GO" id="GO:0016757">
    <property type="term" value="F:glycosyltransferase activity"/>
    <property type="evidence" value="ECO:0007669"/>
    <property type="project" value="UniProtKB-KW"/>
</dbReference>
<evidence type="ECO:0000256" key="1">
    <source>
        <dbReference type="ARBA" id="ARBA00004370"/>
    </source>
</evidence>
<evidence type="ECO:0000256" key="11">
    <source>
        <dbReference type="ARBA" id="ARBA00023170"/>
    </source>
</evidence>
<dbReference type="GO" id="GO:0016020">
    <property type="term" value="C:membrane"/>
    <property type="evidence" value="ECO:0007669"/>
    <property type="project" value="UniProtKB-SubCell"/>
</dbReference>
<feature type="compositionally biased region" description="Polar residues" evidence="15">
    <location>
        <begin position="710"/>
        <end position="724"/>
    </location>
</feature>
<feature type="transmembrane region" description="Helical" evidence="16">
    <location>
        <begin position="793"/>
        <end position="812"/>
    </location>
</feature>
<feature type="region of interest" description="Disordered" evidence="15">
    <location>
        <begin position="229"/>
        <end position="272"/>
    </location>
</feature>
<keyword evidence="12" id="KW-0294">Fucose metabolism</keyword>
<evidence type="ECO:0000256" key="6">
    <source>
        <dbReference type="ARBA" id="ARBA00022692"/>
    </source>
</evidence>
<keyword evidence="4" id="KW-0328">Glycosyltransferase</keyword>
<evidence type="ECO:0000256" key="9">
    <source>
        <dbReference type="ARBA" id="ARBA00022989"/>
    </source>
</evidence>
<sequence length="1295" mass="142073">MADHPSADSLSVTRWLTEFVLIASTLAALPLVSGTTDASDVRALQVLYTSVNSPSQLTGWKSSGGDPCGESWKGVTCEGSAVVSVEVSGLGLSGTIGYLLSDLLSLLKLNLARNNFTGNLPYSIANMVSLSYLNVSRNSLSQSIGDIFAHLAGLSTLDLSLNNFTSDIPNSLSSLSNLSSLYMQNNQLTGTLNVLTGLPLTTLNVANNHFSGWIPQELSSIRTFIYDGNGFDNGPAPPPPPYIPPPPGRSTKNRSRSRSGTPPQGSDGQSHASKNGLAVGALVGIILGSVFVALIVLLALAFCIRKNKREDRIPRASGGNVSARTNNVNTEMQEQRVKSAAAVTDLMPPPAEILVVDRLHSKNGSIKRIKSPITATPYTVASLQSATNSFSQEFLIGEGSLGRVYRAEFPNGKIMAIKKIDNAALSLQEEDNFLEAISNMSRLRHQNIVTLAGYCAEHGQCLLVYEHIGNGSLHDILHFAEDGSKTLNWNARVRVALGTARALENFKSANILLDEELNPHLSDCGLAALTPNTERQVSTQMVGSFGYSAPEFALSGVYTVKSDVYSFGVVMLELLTGRKPLDSSRSRSEQSLVRWATPQLHDIDALAKMVDPALNGMYPAKSLSRFADVIALCVQPEPEFRPPMSEVVQALVRLVQRASVLPTRNRRVSPSGLNCSVEEGPNPDDPTAHKSMSVNIVQIEPVPPEEDGPTSAQPLDPTTSSSACPNPALLHYRSGYSTPRSRPSSPTNSPGNGLTRFSTSEAPLDWVQKMQRRASARKVGVERAWYSKKRVKGIVWVIGLLVFFFLMNWVMLLRLQGHGIRSESGLPGNSSQPSVSVTIPEKWRKIGRVKKAQKGNYGRMLALAAHALAEGQSKPEPKDLWLEPLVPSVSWKPCADQRSWEPNEGKNGFILVTANGGMNQQRVAVCNAVAVARLLNSTLVVPKFLYSSIWRDVSQFGNIYQEEHFINYLSPDIRIVKELPKELQSLDLEAIGSVVTDVDIPKEAKPSFYLKHIIPILLKNGVVHFLGFGHRLAFDPIPFQLQRLRCRCNFHALQFIPKIQEVGALLLQRLRQNESHPGPLDRYLVGSFAEPVKKQTKSRAKKASRYLALHLRFEIDMVAHSLCEFGGGEEERKELEAYREIHFPALTLLKKTTTLPTPAELREEGLCPLTPEEAVLMLAALGFNRKTHVFVAALDFIGCTAADAFAMTDSGSQLSSLVSGFRIYYGGGKMPTIRPNKRRLASIFMKNSTIEWRVFEQRIRKAVRQTKHIQPRPKARSMYRYPRCDECMCNMTIIS</sequence>
<feature type="transmembrane region" description="Helical" evidence="16">
    <location>
        <begin position="277"/>
        <end position="304"/>
    </location>
</feature>
<evidence type="ECO:0000256" key="12">
    <source>
        <dbReference type="ARBA" id="ARBA00023253"/>
    </source>
</evidence>
<evidence type="ECO:0000256" key="3">
    <source>
        <dbReference type="ARBA" id="ARBA00022614"/>
    </source>
</evidence>
<feature type="chain" id="PRO_5019728934" description="O-fucosyltransferase family protein" evidence="17">
    <location>
        <begin position="39"/>
        <end position="1295"/>
    </location>
</feature>
<feature type="compositionally biased region" description="Polar residues" evidence="15">
    <location>
        <begin position="258"/>
        <end position="272"/>
    </location>
</feature>
<dbReference type="PROSITE" id="PS50011">
    <property type="entry name" value="PROTEIN_KINASE_DOM"/>
    <property type="match status" value="1"/>
</dbReference>
<evidence type="ECO:0000256" key="2">
    <source>
        <dbReference type="ARBA" id="ARBA00007737"/>
    </source>
</evidence>
<evidence type="ECO:0000256" key="5">
    <source>
        <dbReference type="ARBA" id="ARBA00022679"/>
    </source>
</evidence>
<name>A0A498IRI3_MALDO</name>
<reference evidence="19 20" key="1">
    <citation type="submission" date="2018-10" db="EMBL/GenBank/DDBJ databases">
        <title>A high-quality apple genome assembly.</title>
        <authorList>
            <person name="Hu J."/>
        </authorList>
    </citation>
    <scope>NUCLEOTIDE SEQUENCE [LARGE SCALE GENOMIC DNA]</scope>
    <source>
        <strain evidence="20">cv. HFTH1</strain>
        <tissue evidence="19">Young leaf</tissue>
    </source>
</reference>
<dbReference type="PANTHER" id="PTHR31933">
    <property type="entry name" value="O-FUCOSYLTRANSFERASE 2-RELATED"/>
    <property type="match status" value="1"/>
</dbReference>
<comment type="caution">
    <text evidence="19">The sequence shown here is derived from an EMBL/GenBank/DDBJ whole genome shotgun (WGS) entry which is preliminary data.</text>
</comment>
<feature type="domain" description="Protein kinase" evidence="18">
    <location>
        <begin position="390"/>
        <end position="654"/>
    </location>
</feature>
<evidence type="ECO:0000259" key="18">
    <source>
        <dbReference type="PROSITE" id="PS50011"/>
    </source>
</evidence>
<dbReference type="InterPro" id="IPR019378">
    <property type="entry name" value="GDP-Fuc_O-FucTrfase"/>
</dbReference>
<dbReference type="Pfam" id="PF07714">
    <property type="entry name" value="PK_Tyr_Ser-Thr"/>
    <property type="match status" value="1"/>
</dbReference>
<feature type="compositionally biased region" description="Low complexity" evidence="15">
    <location>
        <begin position="732"/>
        <end position="753"/>
    </location>
</feature>
<evidence type="ECO:0000256" key="4">
    <source>
        <dbReference type="ARBA" id="ARBA00022676"/>
    </source>
</evidence>
<dbReference type="InterPro" id="IPR011009">
    <property type="entry name" value="Kinase-like_dom_sf"/>
</dbReference>
<comment type="similarity">
    <text evidence="2">Belongs to the glycosyltransferase GT106 family.</text>
</comment>
<dbReference type="SUPFAM" id="SSF56112">
    <property type="entry name" value="Protein kinase-like (PK-like)"/>
    <property type="match status" value="1"/>
</dbReference>
<accession>A0A498IRI3</accession>
<evidence type="ECO:0000256" key="16">
    <source>
        <dbReference type="SAM" id="Phobius"/>
    </source>
</evidence>
<dbReference type="Gene3D" id="3.30.200.20">
    <property type="entry name" value="Phosphorylase Kinase, domain 1"/>
    <property type="match status" value="1"/>
</dbReference>
<dbReference type="FunFam" id="3.80.10.10:FF:000062">
    <property type="entry name" value="protein STRUBBELIG-RECEPTOR FAMILY 3"/>
    <property type="match status" value="1"/>
</dbReference>